<protein>
    <submittedName>
        <fullName evidence="2">Uncharacterized protein</fullName>
    </submittedName>
</protein>
<accession>A0ABN8I5P9</accession>
<feature type="non-terminal residue" evidence="2">
    <location>
        <position position="1"/>
    </location>
</feature>
<keyword evidence="3" id="KW-1185">Reference proteome</keyword>
<dbReference type="Proteomes" id="UP000837857">
    <property type="component" value="Chromosome 19"/>
</dbReference>
<gene>
    <name evidence="2" type="ORF">IPOD504_LOCUS6671</name>
</gene>
<reference evidence="2" key="1">
    <citation type="submission" date="2022-03" db="EMBL/GenBank/DDBJ databases">
        <authorList>
            <person name="Martin H S."/>
        </authorList>
    </citation>
    <scope>NUCLEOTIDE SEQUENCE</scope>
</reference>
<feature type="region of interest" description="Disordered" evidence="1">
    <location>
        <begin position="199"/>
        <end position="218"/>
    </location>
</feature>
<name>A0ABN8I5P9_9NEOP</name>
<dbReference type="EMBL" id="OW152831">
    <property type="protein sequence ID" value="CAH2049193.1"/>
    <property type="molecule type" value="Genomic_DNA"/>
</dbReference>
<evidence type="ECO:0000313" key="2">
    <source>
        <dbReference type="EMBL" id="CAH2049193.1"/>
    </source>
</evidence>
<organism evidence="2 3">
    <name type="scientific">Iphiclides podalirius</name>
    <name type="common">scarce swallowtail</name>
    <dbReference type="NCBI Taxonomy" id="110791"/>
    <lineage>
        <taxon>Eukaryota</taxon>
        <taxon>Metazoa</taxon>
        <taxon>Ecdysozoa</taxon>
        <taxon>Arthropoda</taxon>
        <taxon>Hexapoda</taxon>
        <taxon>Insecta</taxon>
        <taxon>Pterygota</taxon>
        <taxon>Neoptera</taxon>
        <taxon>Endopterygota</taxon>
        <taxon>Lepidoptera</taxon>
        <taxon>Glossata</taxon>
        <taxon>Ditrysia</taxon>
        <taxon>Papilionoidea</taxon>
        <taxon>Papilionidae</taxon>
        <taxon>Papilioninae</taxon>
        <taxon>Iphiclides</taxon>
    </lineage>
</organism>
<feature type="region of interest" description="Disordered" evidence="1">
    <location>
        <begin position="152"/>
        <end position="176"/>
    </location>
</feature>
<sequence>MKGRRRFPLRGQFDRERHLVSANYDRPDGAETSVGTGIKLNRAGRARSVRPMAPLVIAAPFDCRYDVNSAHMHLFPNCISLRETNNTPSMQNMKPKCDNVGRVVDYAPPHRCGACIGRYVTLLRRGNVGNPSSECGLAFGNSARRGRGACATHGRKWSSETGRPIADRSSCTSSRNPCINPTRSRAACEVFKGPALQPKLAGSSRRSRCGPRAERASVKPPLVAGQRVRSELNALNSASFARLG</sequence>
<evidence type="ECO:0000313" key="3">
    <source>
        <dbReference type="Proteomes" id="UP000837857"/>
    </source>
</evidence>
<evidence type="ECO:0000256" key="1">
    <source>
        <dbReference type="SAM" id="MobiDB-lite"/>
    </source>
</evidence>
<proteinExistence type="predicted"/>